<organism evidence="1 2">
    <name type="scientific">Debaryomyces hansenii (strain ATCC 36239 / CBS 767 / BCRC 21394 / JCM 1990 / NBRC 0083 / IGC 2968)</name>
    <name type="common">Yeast</name>
    <name type="synonym">Torulaspora hansenii</name>
    <dbReference type="NCBI Taxonomy" id="284592"/>
    <lineage>
        <taxon>Eukaryota</taxon>
        <taxon>Fungi</taxon>
        <taxon>Dikarya</taxon>
        <taxon>Ascomycota</taxon>
        <taxon>Saccharomycotina</taxon>
        <taxon>Pichiomycetes</taxon>
        <taxon>Debaryomycetaceae</taxon>
        <taxon>Debaryomyces</taxon>
    </lineage>
</organism>
<dbReference type="OrthoDB" id="4024478at2759"/>
<sequence length="73" mass="8598">MSSIDSRIHETWSRLKASHNQVQQISVEAPSLEKIIADQPNSDELEKELKDLVMKWYWNGYYQGFDDNETKPK</sequence>
<evidence type="ECO:0000313" key="2">
    <source>
        <dbReference type="Proteomes" id="UP000000599"/>
    </source>
</evidence>
<dbReference type="Proteomes" id="UP000000599">
    <property type="component" value="Chromosome A"/>
</dbReference>
<evidence type="ECO:0000313" key="1">
    <source>
        <dbReference type="EMBL" id="CAG84535.1"/>
    </source>
</evidence>
<gene>
    <name evidence="1" type="ordered locus">DEHA2A05896g</name>
</gene>
<dbReference type="GeneID" id="2899874"/>
<dbReference type="RefSeq" id="XP_456579.1">
    <property type="nucleotide sequence ID" value="XM_456579.1"/>
</dbReference>
<protein>
    <submittedName>
        <fullName evidence="1">DEHA2A05896p</fullName>
    </submittedName>
</protein>
<dbReference type="HOGENOM" id="CLU_2704755_0_0_1"/>
<dbReference type="InParanoid" id="Q6BYZ0"/>
<dbReference type="EMBL" id="CR382133">
    <property type="protein sequence ID" value="CAG84535.1"/>
    <property type="molecule type" value="Genomic_DNA"/>
</dbReference>
<dbReference type="AlphaFoldDB" id="Q6BYZ0"/>
<dbReference type="KEGG" id="dha:DEHA2A05896g"/>
<name>Q6BYZ0_DEBHA</name>
<proteinExistence type="predicted"/>
<dbReference type="VEuPathDB" id="FungiDB:DEHA2A05896g"/>
<reference evidence="1 2" key="1">
    <citation type="journal article" date="2004" name="Nature">
        <title>Genome evolution in yeasts.</title>
        <authorList>
            <consortium name="Genolevures"/>
            <person name="Dujon B."/>
            <person name="Sherman D."/>
            <person name="Fischer G."/>
            <person name="Durrens P."/>
            <person name="Casaregola S."/>
            <person name="Lafontaine I."/>
            <person name="de Montigny J."/>
            <person name="Marck C."/>
            <person name="Neuveglise C."/>
            <person name="Talla E."/>
            <person name="Goffard N."/>
            <person name="Frangeul L."/>
            <person name="Aigle M."/>
            <person name="Anthouard V."/>
            <person name="Babour A."/>
            <person name="Barbe V."/>
            <person name="Barnay S."/>
            <person name="Blanchin S."/>
            <person name="Beckerich J.M."/>
            <person name="Beyne E."/>
            <person name="Bleykasten C."/>
            <person name="Boisrame A."/>
            <person name="Boyer J."/>
            <person name="Cattolico L."/>
            <person name="Confanioleri F."/>
            <person name="de Daruvar A."/>
            <person name="Despons L."/>
            <person name="Fabre E."/>
            <person name="Fairhead C."/>
            <person name="Ferry-Dumazet H."/>
            <person name="Groppi A."/>
            <person name="Hantraye F."/>
            <person name="Hennequin C."/>
            <person name="Jauniaux N."/>
            <person name="Joyet P."/>
            <person name="Kachouri R."/>
            <person name="Kerrest A."/>
            <person name="Koszul R."/>
            <person name="Lemaire M."/>
            <person name="Lesur I."/>
            <person name="Ma L."/>
            <person name="Muller H."/>
            <person name="Nicaud J.M."/>
            <person name="Nikolski M."/>
            <person name="Oztas S."/>
            <person name="Ozier-Kalogeropoulos O."/>
            <person name="Pellenz S."/>
            <person name="Potier S."/>
            <person name="Richard G.F."/>
            <person name="Straub M.L."/>
            <person name="Suleau A."/>
            <person name="Swennene D."/>
            <person name="Tekaia F."/>
            <person name="Wesolowski-Louvel M."/>
            <person name="Westhof E."/>
            <person name="Wirth B."/>
            <person name="Zeniou-Meyer M."/>
            <person name="Zivanovic I."/>
            <person name="Bolotin-Fukuhara M."/>
            <person name="Thierry A."/>
            <person name="Bouchier C."/>
            <person name="Caudron B."/>
            <person name="Scarpelli C."/>
            <person name="Gaillardin C."/>
            <person name="Weissenbach J."/>
            <person name="Wincker P."/>
            <person name="Souciet J.L."/>
        </authorList>
    </citation>
    <scope>NUCLEOTIDE SEQUENCE [LARGE SCALE GENOMIC DNA]</scope>
    <source>
        <strain evidence="2">ATCC 36239 / CBS 767 / BCRC 21394 / JCM 1990 / NBRC 0083 / IGC 2968</strain>
    </source>
</reference>
<keyword evidence="2" id="KW-1185">Reference proteome</keyword>
<accession>Q6BYZ0</accession>